<dbReference type="GO" id="GO:0019433">
    <property type="term" value="P:triglyceride catabolic process"/>
    <property type="evidence" value="ECO:0007669"/>
    <property type="project" value="TreeGrafter"/>
</dbReference>
<keyword evidence="3" id="KW-0443">Lipid metabolism</keyword>
<dbReference type="GO" id="GO:0055088">
    <property type="term" value="P:lipid homeostasis"/>
    <property type="evidence" value="ECO:0007669"/>
    <property type="project" value="TreeGrafter"/>
</dbReference>
<dbReference type="CTD" id="80339"/>
<dbReference type="PANTHER" id="PTHR12406">
    <property type="entry name" value="CALCIUM-INDEPENDENT PHOSPHOLIPASE A2 IPLA2 -RELATED"/>
    <property type="match status" value="1"/>
</dbReference>
<gene>
    <name evidence="8" type="primary">PNPLA3</name>
</gene>
<dbReference type="STRING" id="1868482.ENSTSYP00000028299"/>
<proteinExistence type="predicted"/>
<dbReference type="Proteomes" id="UP000189704">
    <property type="component" value="Unplaced"/>
</dbReference>
<keyword evidence="7" id="KW-1185">Reference proteome</keyword>
<evidence type="ECO:0000256" key="5">
    <source>
        <dbReference type="SAM" id="MobiDB-lite"/>
    </source>
</evidence>
<dbReference type="SUPFAM" id="SSF52151">
    <property type="entry name" value="FabD/lysophospholipase-like"/>
    <property type="match status" value="1"/>
</dbReference>
<dbReference type="PROSITE" id="PS51635">
    <property type="entry name" value="PNPLA"/>
    <property type="match status" value="1"/>
</dbReference>
<sequence length="391" mass="43507">MAVGSALLGNLECKPSSKLLPPNLLLQILMEIVRKARSRNIGIFHPSFNMGKCLRDNLHKYLPANAHQLVSGKMCVSLTRVSDGENVLVSDFQSKDEVVDALLCSCFIPFYCGFIPPSFRGVRYMDGGASDNIPFIDTKTTITVSPFYGEHDICPKVKSTNFLHVNITKQSLCLCSKNIHLLARALSPPDVKAFREICFQGYLDAFRFLEENGICNRPQPGLWEMESEGAAPCLNPESPPGPVALETRPEGYELLDHLPLSILPWDDGILETLSPKLATALNKAIQDKSGYMSRICNLLPVRIMSYVMLPCTLPVESAIAAVQRLVMWLPDIPDDIQWLQWVASQVCARVMMSLLPTSRSRTPVSDQQTSLCEPEQDWHSAFPTFPLEKSP</sequence>
<evidence type="ECO:0000256" key="1">
    <source>
        <dbReference type="ARBA" id="ARBA00013279"/>
    </source>
</evidence>
<dbReference type="GO" id="GO:0005737">
    <property type="term" value="C:cytoplasm"/>
    <property type="evidence" value="ECO:0007669"/>
    <property type="project" value="TreeGrafter"/>
</dbReference>
<dbReference type="InterPro" id="IPR033562">
    <property type="entry name" value="PLPL"/>
</dbReference>
<dbReference type="AlphaFoldDB" id="A0A3Q0DUB2"/>
<comment type="caution">
    <text evidence="4">Lacks conserved residue(s) required for the propagation of feature annotation.</text>
</comment>
<evidence type="ECO:0000313" key="8">
    <source>
        <dbReference type="RefSeq" id="XP_021565580.1"/>
    </source>
</evidence>
<evidence type="ECO:0000256" key="2">
    <source>
        <dbReference type="ARBA" id="ARBA00022801"/>
    </source>
</evidence>
<protein>
    <recommendedName>
        <fullName evidence="1">triacylglycerol lipase</fullName>
        <ecNumber evidence="1">3.1.1.3</ecNumber>
    </recommendedName>
</protein>
<evidence type="ECO:0000259" key="6">
    <source>
        <dbReference type="PROSITE" id="PS51635"/>
    </source>
</evidence>
<reference evidence="8" key="1">
    <citation type="submission" date="2025-08" db="UniProtKB">
        <authorList>
            <consortium name="RefSeq"/>
        </authorList>
    </citation>
    <scope>IDENTIFICATION</scope>
</reference>
<evidence type="ECO:0000313" key="7">
    <source>
        <dbReference type="Proteomes" id="UP000189704"/>
    </source>
</evidence>
<feature type="domain" description="PNPLA" evidence="6">
    <location>
        <begin position="1"/>
        <end position="139"/>
    </location>
</feature>
<dbReference type="PANTHER" id="PTHR12406:SF22">
    <property type="entry name" value="1-ACYLGLYCEROL-3-PHOSPHATE O-ACYLTRANSFERASE PNPLA3"/>
    <property type="match status" value="1"/>
</dbReference>
<feature type="region of interest" description="Disordered" evidence="5">
    <location>
        <begin position="359"/>
        <end position="391"/>
    </location>
</feature>
<dbReference type="Gene3D" id="3.40.1090.10">
    <property type="entry name" value="Cytosolic phospholipase A2 catalytic domain"/>
    <property type="match status" value="1"/>
</dbReference>
<dbReference type="FunFam" id="3.40.1090.10:FF:000003">
    <property type="entry name" value="Patatin-like phospholipase domain-containing protein 2"/>
    <property type="match status" value="1"/>
</dbReference>
<dbReference type="InterPro" id="IPR016035">
    <property type="entry name" value="Acyl_Trfase/lysoPLipase"/>
</dbReference>
<dbReference type="KEGG" id="csyr:103254929"/>
<dbReference type="OrthoDB" id="197155at2759"/>
<dbReference type="RefSeq" id="XP_021565580.1">
    <property type="nucleotide sequence ID" value="XM_021709905.1"/>
</dbReference>
<organism evidence="7 8">
    <name type="scientific">Carlito syrichta</name>
    <name type="common">Philippine tarsier</name>
    <name type="synonym">Tarsius syrichta</name>
    <dbReference type="NCBI Taxonomy" id="1868482"/>
    <lineage>
        <taxon>Eukaryota</taxon>
        <taxon>Metazoa</taxon>
        <taxon>Chordata</taxon>
        <taxon>Craniata</taxon>
        <taxon>Vertebrata</taxon>
        <taxon>Euteleostomi</taxon>
        <taxon>Mammalia</taxon>
        <taxon>Eutheria</taxon>
        <taxon>Euarchontoglires</taxon>
        <taxon>Primates</taxon>
        <taxon>Haplorrhini</taxon>
        <taxon>Tarsiiformes</taxon>
        <taxon>Tarsiidae</taxon>
        <taxon>Carlito</taxon>
    </lineage>
</organism>
<feature type="short sequence motif" description="DGA/G" evidence="4">
    <location>
        <begin position="126"/>
        <end position="128"/>
    </location>
</feature>
<dbReference type="InterPro" id="IPR002641">
    <property type="entry name" value="PNPLA_dom"/>
</dbReference>
<dbReference type="GO" id="GO:0016020">
    <property type="term" value="C:membrane"/>
    <property type="evidence" value="ECO:0007669"/>
    <property type="project" value="TreeGrafter"/>
</dbReference>
<name>A0A3Q0DUB2_CARSF</name>
<keyword evidence="2" id="KW-0378">Hydrolase</keyword>
<dbReference type="EC" id="3.1.1.3" evidence="1"/>
<accession>A0A3Q0DUB2</accession>
<dbReference type="Pfam" id="PF01734">
    <property type="entry name" value="Patatin"/>
    <property type="match status" value="1"/>
</dbReference>
<dbReference type="GeneID" id="103254929"/>
<feature type="compositionally biased region" description="Polar residues" evidence="5">
    <location>
        <begin position="359"/>
        <end position="371"/>
    </location>
</feature>
<dbReference type="GO" id="GO:0004806">
    <property type="term" value="F:triacylglycerol lipase activity"/>
    <property type="evidence" value="ECO:0007669"/>
    <property type="project" value="UniProtKB-EC"/>
</dbReference>
<dbReference type="GO" id="GO:0005811">
    <property type="term" value="C:lipid droplet"/>
    <property type="evidence" value="ECO:0007669"/>
    <property type="project" value="TreeGrafter"/>
</dbReference>
<evidence type="ECO:0000256" key="4">
    <source>
        <dbReference type="PROSITE-ProRule" id="PRU01161"/>
    </source>
</evidence>
<evidence type="ECO:0000256" key="3">
    <source>
        <dbReference type="ARBA" id="ARBA00023098"/>
    </source>
</evidence>